<dbReference type="RefSeq" id="WP_073291257.1">
    <property type="nucleotide sequence ID" value="NZ_FRCP01000026.1"/>
</dbReference>
<accession>A0A1M7N8W2</accession>
<dbReference type="Proteomes" id="UP000184038">
    <property type="component" value="Unassembled WGS sequence"/>
</dbReference>
<dbReference type="AlphaFoldDB" id="A0A1M7N8W2"/>
<organism evidence="1 2">
    <name type="scientific">Anaerosporobacter mobilis DSM 15930</name>
    <dbReference type="NCBI Taxonomy" id="1120996"/>
    <lineage>
        <taxon>Bacteria</taxon>
        <taxon>Bacillati</taxon>
        <taxon>Bacillota</taxon>
        <taxon>Clostridia</taxon>
        <taxon>Lachnospirales</taxon>
        <taxon>Lachnospiraceae</taxon>
        <taxon>Anaerosporobacter</taxon>
    </lineage>
</organism>
<gene>
    <name evidence="1" type="ORF">SAMN02746066_04301</name>
</gene>
<name>A0A1M7N8W2_9FIRM</name>
<dbReference type="EMBL" id="FRCP01000026">
    <property type="protein sequence ID" value="SHN00060.1"/>
    <property type="molecule type" value="Genomic_DNA"/>
</dbReference>
<evidence type="ECO:0000313" key="1">
    <source>
        <dbReference type="EMBL" id="SHN00060.1"/>
    </source>
</evidence>
<dbReference type="STRING" id="1120996.SAMN02746066_04301"/>
<keyword evidence="2" id="KW-1185">Reference proteome</keyword>
<sequence>MTNKKGYRNNYESLVHIEDVTNETEFEGQEISYRLLEFRRIFSGIPTDNLYWDAYNDGRFLVDNGNCLMFYLNADDIYYPPNPVSATETYYRHLIMWERKEYDLLFPDVPEDFSIQWFEIAVKNGMPVKMIYPIYQKLIVTDDFPFEAEVKELIQKSKDMQ</sequence>
<proteinExistence type="predicted"/>
<protein>
    <submittedName>
        <fullName evidence="1">Uncharacterized protein</fullName>
    </submittedName>
</protein>
<reference evidence="1 2" key="1">
    <citation type="submission" date="2016-11" db="EMBL/GenBank/DDBJ databases">
        <authorList>
            <person name="Jaros S."/>
            <person name="Januszkiewicz K."/>
            <person name="Wedrychowicz H."/>
        </authorList>
    </citation>
    <scope>NUCLEOTIDE SEQUENCE [LARGE SCALE GENOMIC DNA]</scope>
    <source>
        <strain evidence="1 2">DSM 15930</strain>
    </source>
</reference>
<evidence type="ECO:0000313" key="2">
    <source>
        <dbReference type="Proteomes" id="UP000184038"/>
    </source>
</evidence>